<feature type="compositionally biased region" description="Polar residues" evidence="1">
    <location>
        <begin position="69"/>
        <end position="86"/>
    </location>
</feature>
<dbReference type="AlphaFoldDB" id="A0ABD5MT73"/>
<keyword evidence="2" id="KW-1133">Transmembrane helix</keyword>
<reference evidence="3" key="1">
    <citation type="submission" date="2024-09" db="EMBL/GenBank/DDBJ databases">
        <authorList>
            <person name="Sun Q."/>
        </authorList>
    </citation>
    <scope>NUCLEOTIDE SEQUENCE [LARGE SCALE GENOMIC DNA]</scope>
    <source>
        <strain evidence="3">JCM 31273</strain>
    </source>
</reference>
<feature type="transmembrane region" description="Helical" evidence="2">
    <location>
        <begin position="42"/>
        <end position="62"/>
    </location>
</feature>
<dbReference type="RefSeq" id="WP_222923868.1">
    <property type="nucleotide sequence ID" value="NZ_CP082288.1"/>
</dbReference>
<keyword evidence="2" id="KW-0472">Membrane</keyword>
<accession>A0ABD5MT73</accession>
<proteinExistence type="predicted"/>
<sequence>MLRSIVRTRVGNALRSRLLVPAVVALAATVGGVGYGMVNDDVVTAAGSLVFLPSALLLFAIATRDGIDESTNGPEAGSDASTDASE</sequence>
<evidence type="ECO:0000256" key="1">
    <source>
        <dbReference type="SAM" id="MobiDB-lite"/>
    </source>
</evidence>
<evidence type="ECO:0000313" key="4">
    <source>
        <dbReference type="Proteomes" id="UP001589595"/>
    </source>
</evidence>
<evidence type="ECO:0000256" key="2">
    <source>
        <dbReference type="SAM" id="Phobius"/>
    </source>
</evidence>
<name>A0ABD5MT73_9EURY</name>
<feature type="region of interest" description="Disordered" evidence="1">
    <location>
        <begin position="67"/>
        <end position="86"/>
    </location>
</feature>
<keyword evidence="2" id="KW-0812">Transmembrane</keyword>
<comment type="caution">
    <text evidence="3">The sequence shown here is derived from an EMBL/GenBank/DDBJ whole genome shotgun (WGS) entry which is preliminary data.</text>
</comment>
<dbReference type="EMBL" id="JBHMAJ010000011">
    <property type="protein sequence ID" value="MFB9825984.1"/>
    <property type="molecule type" value="Genomic_DNA"/>
</dbReference>
<protein>
    <submittedName>
        <fullName evidence="3">Uncharacterized protein</fullName>
    </submittedName>
</protein>
<keyword evidence="4" id="KW-1185">Reference proteome</keyword>
<dbReference type="Proteomes" id="UP001589595">
    <property type="component" value="Unassembled WGS sequence"/>
</dbReference>
<organism evidence="3 4">
    <name type="scientific">Halobaculum roseum</name>
    <dbReference type="NCBI Taxonomy" id="2175149"/>
    <lineage>
        <taxon>Archaea</taxon>
        <taxon>Methanobacteriati</taxon>
        <taxon>Methanobacteriota</taxon>
        <taxon>Stenosarchaea group</taxon>
        <taxon>Halobacteria</taxon>
        <taxon>Halobacteriales</taxon>
        <taxon>Haloferacaceae</taxon>
        <taxon>Halobaculum</taxon>
    </lineage>
</organism>
<dbReference type="GeneID" id="67212581"/>
<evidence type="ECO:0000313" key="3">
    <source>
        <dbReference type="EMBL" id="MFB9825984.1"/>
    </source>
</evidence>
<gene>
    <name evidence="3" type="ORF">ACFFOL_17590</name>
</gene>